<dbReference type="PANTHER" id="PTHR22960">
    <property type="entry name" value="MOLYBDOPTERIN COFACTOR SYNTHESIS PROTEIN A"/>
    <property type="match status" value="1"/>
</dbReference>
<feature type="binding site" evidence="12">
    <location>
        <position position="277"/>
    </location>
    <ligand>
        <name>[4Fe-4S] cluster</name>
        <dbReference type="ChEBI" id="CHEBI:49883"/>
        <label>2</label>
        <note>4Fe-4S-substrate</note>
    </ligand>
</feature>
<dbReference type="EC" id="4.1.99.22" evidence="1 12"/>
<dbReference type="InterPro" id="IPR010505">
    <property type="entry name" value="MoaA_twitch"/>
</dbReference>
<dbReference type="Proteomes" id="UP000187344">
    <property type="component" value="Unassembled WGS sequence"/>
</dbReference>
<dbReference type="InterPro" id="IPR040064">
    <property type="entry name" value="MoaA-like"/>
</dbReference>
<dbReference type="InterPro" id="IPR007197">
    <property type="entry name" value="rSAM"/>
</dbReference>
<feature type="binding site" evidence="12">
    <location>
        <position position="70"/>
    </location>
    <ligand>
        <name>GTP</name>
        <dbReference type="ChEBI" id="CHEBI:37565"/>
    </ligand>
</feature>
<evidence type="ECO:0000256" key="10">
    <source>
        <dbReference type="ARBA" id="ARBA00023239"/>
    </source>
</evidence>
<comment type="function">
    <text evidence="12">Catalyzes the cyclization of GTP to (8S)-3',8-cyclo-7,8-dihydroguanosine 5'-triphosphate.</text>
</comment>
<evidence type="ECO:0000313" key="15">
    <source>
        <dbReference type="Proteomes" id="UP000187344"/>
    </source>
</evidence>
<dbReference type="NCBIfam" id="TIGR02666">
    <property type="entry name" value="moaA"/>
    <property type="match status" value="1"/>
</dbReference>
<comment type="subunit">
    <text evidence="12">Monomer and homodimer.</text>
</comment>
<evidence type="ECO:0000256" key="4">
    <source>
        <dbReference type="ARBA" id="ARBA00022723"/>
    </source>
</evidence>
<dbReference type="UniPathway" id="UPA00344"/>
<dbReference type="SUPFAM" id="SSF102114">
    <property type="entry name" value="Radical SAM enzymes"/>
    <property type="match status" value="1"/>
</dbReference>
<dbReference type="HAMAP" id="MF_01225_B">
    <property type="entry name" value="MoaA_B"/>
    <property type="match status" value="1"/>
</dbReference>
<feature type="binding site" evidence="12">
    <location>
        <position position="260"/>
    </location>
    <ligand>
        <name>[4Fe-4S] cluster</name>
        <dbReference type="ChEBI" id="CHEBI:49883"/>
        <label>2</label>
        <note>4Fe-4S-substrate</note>
    </ligand>
</feature>
<dbReference type="SFLD" id="SFLDG01067">
    <property type="entry name" value="SPASM/twitch_domain_containing"/>
    <property type="match status" value="1"/>
</dbReference>
<comment type="catalytic activity">
    <reaction evidence="11 12">
        <text>GTP + AH2 + S-adenosyl-L-methionine = (8S)-3',8-cyclo-7,8-dihydroguanosine 5'-triphosphate + 5'-deoxyadenosine + L-methionine + A + H(+)</text>
        <dbReference type="Rhea" id="RHEA:49576"/>
        <dbReference type="ChEBI" id="CHEBI:13193"/>
        <dbReference type="ChEBI" id="CHEBI:15378"/>
        <dbReference type="ChEBI" id="CHEBI:17319"/>
        <dbReference type="ChEBI" id="CHEBI:17499"/>
        <dbReference type="ChEBI" id="CHEBI:37565"/>
        <dbReference type="ChEBI" id="CHEBI:57844"/>
        <dbReference type="ChEBI" id="CHEBI:59789"/>
        <dbReference type="ChEBI" id="CHEBI:131766"/>
        <dbReference type="EC" id="4.1.99.22"/>
    </reaction>
</comment>
<keyword evidence="9 12" id="KW-0501">Molybdenum cofactor biosynthesis</keyword>
<dbReference type="Gene3D" id="3.20.20.70">
    <property type="entry name" value="Aldolase class I"/>
    <property type="match status" value="1"/>
</dbReference>
<evidence type="ECO:0000256" key="3">
    <source>
        <dbReference type="ARBA" id="ARBA00022691"/>
    </source>
</evidence>
<protein>
    <recommendedName>
        <fullName evidence="1 12">GTP 3',8-cyclase</fullName>
        <ecNumber evidence="1 12">4.1.99.22</ecNumber>
    </recommendedName>
    <alternativeName>
        <fullName evidence="12">Molybdenum cofactor biosynthesis protein A</fullName>
    </alternativeName>
</protein>
<dbReference type="GO" id="GO:0061798">
    <property type="term" value="F:GTP 3',8'-cyclase activity"/>
    <property type="evidence" value="ECO:0007669"/>
    <property type="project" value="UniProtKB-UniRule"/>
</dbReference>
<dbReference type="GO" id="GO:0061799">
    <property type="term" value="F:cyclic pyranopterin monophosphate synthase activity"/>
    <property type="evidence" value="ECO:0007669"/>
    <property type="project" value="TreeGrafter"/>
</dbReference>
<dbReference type="PANTHER" id="PTHR22960:SF0">
    <property type="entry name" value="MOLYBDENUM COFACTOR BIOSYNTHESIS PROTEIN 1"/>
    <property type="match status" value="1"/>
</dbReference>
<dbReference type="PROSITE" id="PS51918">
    <property type="entry name" value="RADICAL_SAM"/>
    <property type="match status" value="1"/>
</dbReference>
<dbReference type="SMART" id="SM00729">
    <property type="entry name" value="Elp3"/>
    <property type="match status" value="1"/>
</dbReference>
<dbReference type="PROSITE" id="PS01305">
    <property type="entry name" value="MOAA_NIFB_PQQE"/>
    <property type="match status" value="1"/>
</dbReference>
<keyword evidence="6 12" id="KW-0408">Iron</keyword>
<dbReference type="EMBL" id="LXYT01000001">
    <property type="protein sequence ID" value="OLY44694.1"/>
    <property type="molecule type" value="Genomic_DNA"/>
</dbReference>
<dbReference type="InterPro" id="IPR050105">
    <property type="entry name" value="MoCo_biosynth_MoaA/MoaC"/>
</dbReference>
<feature type="binding site" evidence="12">
    <location>
        <position position="35"/>
    </location>
    <ligand>
        <name>[4Fe-4S] cluster</name>
        <dbReference type="ChEBI" id="CHEBI:49883"/>
        <label>1</label>
        <note>4Fe-4S-S-AdoMet</note>
    </ligand>
</feature>
<dbReference type="SFLD" id="SFLDS00029">
    <property type="entry name" value="Radical_SAM"/>
    <property type="match status" value="1"/>
</dbReference>
<dbReference type="CDD" id="cd01335">
    <property type="entry name" value="Radical_SAM"/>
    <property type="match status" value="1"/>
</dbReference>
<dbReference type="InterPro" id="IPR013483">
    <property type="entry name" value="MoaA"/>
</dbReference>
<feature type="domain" description="Radical SAM core" evidence="13">
    <location>
        <begin position="12"/>
        <end position="229"/>
    </location>
</feature>
<dbReference type="GO" id="GO:0006777">
    <property type="term" value="P:Mo-molybdopterin cofactor biosynthetic process"/>
    <property type="evidence" value="ECO:0007669"/>
    <property type="project" value="UniProtKB-UniRule"/>
</dbReference>
<sequence>MQKTPDSKLVDPFGRKISYLRLSVTDRCDLRCVYCMAEEMVFLPKKELLTIEELYRVASRMIDLGVTKIRLTGGEPLVRRNIMVLFEMLGKHLGHGLEELTLTTNGTLLARYAEALVQNGVKRVNVSLDTLDPVRYHQLTRRGDIAHVLAGIDAAQKAGLKVKLNAVAMRGGFLGEVDDLIRFAHGRGMDLTVIEEMPMGYTGHDRYETFLSLGALRKSLEQRWTLVPDAHCSGGPARYVTVKETGGRLGFITPLSCDFCASCNRVRIGSTGKLYPCMGQSGMVELREAIRSSESDEKLTELILKAIDSKPKGHEFSIEKDGICGLSRHMSELGG</sequence>
<feature type="binding site" evidence="12">
    <location>
        <position position="197"/>
    </location>
    <ligand>
        <name>S-adenosyl-L-methionine</name>
        <dbReference type="ChEBI" id="CHEBI:59789"/>
    </ligand>
</feature>
<evidence type="ECO:0000313" key="14">
    <source>
        <dbReference type="EMBL" id="OLY44694.1"/>
    </source>
</evidence>
<dbReference type="InterPro" id="IPR058240">
    <property type="entry name" value="rSAM_sf"/>
</dbReference>
<comment type="pathway">
    <text evidence="12">Cofactor biosynthesis; molybdopterin biosynthesis.</text>
</comment>
<dbReference type="Pfam" id="PF06463">
    <property type="entry name" value="Mob_synth_C"/>
    <property type="match status" value="1"/>
</dbReference>
<feature type="binding site" evidence="12">
    <location>
        <position position="34"/>
    </location>
    <ligand>
        <name>S-adenosyl-L-methionine</name>
        <dbReference type="ChEBI" id="CHEBI:59789"/>
    </ligand>
</feature>
<feature type="binding site" evidence="12">
    <location>
        <begin position="265"/>
        <end position="267"/>
    </location>
    <ligand>
        <name>GTP</name>
        <dbReference type="ChEBI" id="CHEBI:37565"/>
    </ligand>
</feature>
<keyword evidence="15" id="KW-1185">Reference proteome</keyword>
<evidence type="ECO:0000256" key="7">
    <source>
        <dbReference type="ARBA" id="ARBA00023014"/>
    </source>
</evidence>
<evidence type="ECO:0000256" key="2">
    <source>
        <dbReference type="ARBA" id="ARBA00022485"/>
    </source>
</evidence>
<dbReference type="GeneID" id="92990681"/>
<feature type="binding site" evidence="12">
    <location>
        <position position="21"/>
    </location>
    <ligand>
        <name>GTP</name>
        <dbReference type="ChEBI" id="CHEBI:37565"/>
    </ligand>
</feature>
<feature type="binding site" evidence="12">
    <location>
        <position position="163"/>
    </location>
    <ligand>
        <name>GTP</name>
        <dbReference type="ChEBI" id="CHEBI:37565"/>
    </ligand>
</feature>
<name>A0A1R0FCN8_9HYPH</name>
<evidence type="ECO:0000256" key="8">
    <source>
        <dbReference type="ARBA" id="ARBA00023134"/>
    </source>
</evidence>
<reference evidence="14 15" key="1">
    <citation type="submission" date="2016-12" db="EMBL/GenBank/DDBJ databases">
        <title>Comparative genomics of Bartonella apis.</title>
        <authorList>
            <person name="Engel P."/>
        </authorList>
    </citation>
    <scope>NUCLEOTIDE SEQUENCE [LARGE SCALE GENOMIC DNA]</scope>
    <source>
        <strain evidence="14 15">PEB0149</strain>
    </source>
</reference>
<dbReference type="InterPro" id="IPR013785">
    <property type="entry name" value="Aldolase_TIM"/>
</dbReference>
<keyword evidence="10 12" id="KW-0456">Lyase</keyword>
<evidence type="ECO:0000256" key="5">
    <source>
        <dbReference type="ARBA" id="ARBA00022741"/>
    </source>
</evidence>
<feature type="binding site" evidence="12">
    <location>
        <position position="263"/>
    </location>
    <ligand>
        <name>[4Fe-4S] cluster</name>
        <dbReference type="ChEBI" id="CHEBI:49883"/>
        <label>2</label>
        <note>4Fe-4S-substrate</note>
    </ligand>
</feature>
<dbReference type="GO" id="GO:0046872">
    <property type="term" value="F:metal ion binding"/>
    <property type="evidence" value="ECO:0007669"/>
    <property type="project" value="UniProtKB-KW"/>
</dbReference>
<feature type="binding site" evidence="12">
    <location>
        <position position="103"/>
    </location>
    <ligand>
        <name>GTP</name>
        <dbReference type="ChEBI" id="CHEBI:37565"/>
    </ligand>
</feature>
<proteinExistence type="inferred from homology"/>
<dbReference type="CDD" id="cd21117">
    <property type="entry name" value="Twitch_MoaA"/>
    <property type="match status" value="1"/>
</dbReference>
<keyword evidence="2 12" id="KW-0004">4Fe-4S</keyword>
<accession>A0A1R0FCN8</accession>
<dbReference type="RefSeq" id="WP_075869792.1">
    <property type="nucleotide sequence ID" value="NZ_CALYQA010000005.1"/>
</dbReference>
<feature type="binding site" evidence="12">
    <location>
        <position position="74"/>
    </location>
    <ligand>
        <name>S-adenosyl-L-methionine</name>
        <dbReference type="ChEBI" id="CHEBI:59789"/>
    </ligand>
</feature>
<dbReference type="SFLD" id="SFLDG01383">
    <property type="entry name" value="cyclic_pyranopterin_phosphate"/>
    <property type="match status" value="1"/>
</dbReference>
<evidence type="ECO:0000256" key="11">
    <source>
        <dbReference type="ARBA" id="ARBA00048697"/>
    </source>
</evidence>
<dbReference type="GO" id="GO:0051539">
    <property type="term" value="F:4 iron, 4 sulfur cluster binding"/>
    <property type="evidence" value="ECO:0007669"/>
    <property type="project" value="UniProtKB-UniRule"/>
</dbReference>
<dbReference type="AlphaFoldDB" id="A0A1R0FCN8"/>
<evidence type="ECO:0000256" key="9">
    <source>
        <dbReference type="ARBA" id="ARBA00023150"/>
    </source>
</evidence>
<dbReference type="InterPro" id="IPR000385">
    <property type="entry name" value="MoaA_NifB_PqqE_Fe-S-bd_CS"/>
</dbReference>
<keyword evidence="4 12" id="KW-0479">Metal-binding</keyword>
<gene>
    <name evidence="12" type="primary">moaA</name>
    <name evidence="14" type="ORF">PEB0149_021690</name>
</gene>
<evidence type="ECO:0000256" key="1">
    <source>
        <dbReference type="ARBA" id="ARBA00012167"/>
    </source>
</evidence>
<comment type="caution">
    <text evidence="14">The sequence shown here is derived from an EMBL/GenBank/DDBJ whole genome shotgun (WGS) entry which is preliminary data.</text>
</comment>
<comment type="similarity">
    <text evidence="12">Belongs to the radical SAM superfamily. MoaA family.</text>
</comment>
<comment type="cofactor">
    <cofactor evidence="12">
        <name>[4Fe-4S] cluster</name>
        <dbReference type="ChEBI" id="CHEBI:49883"/>
    </cofactor>
    <text evidence="12">Binds 2 [4Fe-4S] clusters. Binds 1 [4Fe-4S] cluster coordinated with 3 cysteines and an exchangeable S-adenosyl-L-methionine and 1 [4Fe-4S] cluster coordinated with 3 cysteines and the GTP-derived substrate.</text>
</comment>
<feature type="binding site" evidence="12">
    <location>
        <position position="127"/>
    </location>
    <ligand>
        <name>S-adenosyl-L-methionine</name>
        <dbReference type="ChEBI" id="CHEBI:59789"/>
    </ligand>
</feature>
<dbReference type="SFLD" id="SFLDG01386">
    <property type="entry name" value="main_SPASM_domain-containing"/>
    <property type="match status" value="1"/>
</dbReference>
<evidence type="ECO:0000259" key="13">
    <source>
        <dbReference type="PROSITE" id="PS51918"/>
    </source>
</evidence>
<dbReference type="InterPro" id="IPR006638">
    <property type="entry name" value="Elp3/MiaA/NifB-like_rSAM"/>
</dbReference>
<keyword evidence="3 12" id="KW-0949">S-adenosyl-L-methionine</keyword>
<keyword evidence="7 12" id="KW-0411">Iron-sulfur</keyword>
<organism evidence="14 15">
    <name type="scientific">Bartonella apis</name>
    <dbReference type="NCBI Taxonomy" id="1686310"/>
    <lineage>
        <taxon>Bacteria</taxon>
        <taxon>Pseudomonadati</taxon>
        <taxon>Pseudomonadota</taxon>
        <taxon>Alphaproteobacteria</taxon>
        <taxon>Hyphomicrobiales</taxon>
        <taxon>Bartonellaceae</taxon>
        <taxon>Bartonella</taxon>
    </lineage>
</organism>
<dbReference type="GO" id="GO:1904047">
    <property type="term" value="F:S-adenosyl-L-methionine binding"/>
    <property type="evidence" value="ECO:0007669"/>
    <property type="project" value="UniProtKB-UniRule"/>
</dbReference>
<dbReference type="Pfam" id="PF04055">
    <property type="entry name" value="Radical_SAM"/>
    <property type="match status" value="1"/>
</dbReference>
<evidence type="ECO:0000256" key="6">
    <source>
        <dbReference type="ARBA" id="ARBA00023004"/>
    </source>
</evidence>
<evidence type="ECO:0000256" key="12">
    <source>
        <dbReference type="HAMAP-Rule" id="MF_01225"/>
    </source>
</evidence>
<feature type="binding site" evidence="12">
    <location>
        <position position="28"/>
    </location>
    <ligand>
        <name>[4Fe-4S] cluster</name>
        <dbReference type="ChEBI" id="CHEBI:49883"/>
        <label>1</label>
        <note>4Fe-4S-S-AdoMet</note>
    </ligand>
</feature>
<dbReference type="OrthoDB" id="9763993at2"/>
<keyword evidence="8 12" id="KW-0342">GTP-binding</keyword>
<feature type="binding site" evidence="12">
    <location>
        <position position="32"/>
    </location>
    <ligand>
        <name>[4Fe-4S] cluster</name>
        <dbReference type="ChEBI" id="CHEBI:49883"/>
        <label>1</label>
        <note>4Fe-4S-S-AdoMet</note>
    </ligand>
</feature>
<dbReference type="GO" id="GO:0005525">
    <property type="term" value="F:GTP binding"/>
    <property type="evidence" value="ECO:0007669"/>
    <property type="project" value="UniProtKB-UniRule"/>
</dbReference>
<keyword evidence="5 12" id="KW-0547">Nucleotide-binding</keyword>